<dbReference type="InterPro" id="IPR002298">
    <property type="entry name" value="DNA_polymerase_A"/>
</dbReference>
<dbReference type="GO" id="GO:0003677">
    <property type="term" value="F:DNA binding"/>
    <property type="evidence" value="ECO:0007669"/>
    <property type="project" value="InterPro"/>
</dbReference>
<reference evidence="3" key="1">
    <citation type="submission" date="2022-11" db="UniProtKB">
        <authorList>
            <consortium name="WormBaseParasite"/>
        </authorList>
    </citation>
    <scope>IDENTIFICATION</scope>
</reference>
<dbReference type="PANTHER" id="PTHR10133:SF62">
    <property type="entry name" value="DNA POLYMERASE THETA"/>
    <property type="match status" value="1"/>
</dbReference>
<dbReference type="Pfam" id="PF00476">
    <property type="entry name" value="DNA_pol_A"/>
    <property type="match status" value="1"/>
</dbReference>
<evidence type="ECO:0000259" key="1">
    <source>
        <dbReference type="SMART" id="SM00482"/>
    </source>
</evidence>
<proteinExistence type="predicted"/>
<evidence type="ECO:0000313" key="2">
    <source>
        <dbReference type="Proteomes" id="UP000887565"/>
    </source>
</evidence>
<dbReference type="AlphaFoldDB" id="A0A915JRX2"/>
<dbReference type="PRINTS" id="PR00868">
    <property type="entry name" value="DNAPOLI"/>
</dbReference>
<dbReference type="SUPFAM" id="SSF56672">
    <property type="entry name" value="DNA/RNA polymerases"/>
    <property type="match status" value="1"/>
</dbReference>
<evidence type="ECO:0000313" key="3">
    <source>
        <dbReference type="WBParaSite" id="nRc.2.0.1.t29050-RA"/>
    </source>
</evidence>
<dbReference type="Gene3D" id="3.30.70.370">
    <property type="match status" value="1"/>
</dbReference>
<dbReference type="WBParaSite" id="nRc.2.0.1.t29050-RA">
    <property type="protein sequence ID" value="nRc.2.0.1.t29050-RA"/>
    <property type="gene ID" value="nRc.2.0.1.g29050"/>
</dbReference>
<protein>
    <submittedName>
        <fullName evidence="3">DNA-directed DNA polymerase family A palm domain-containing protein</fullName>
    </submittedName>
</protein>
<organism evidence="2 3">
    <name type="scientific">Romanomermis culicivorax</name>
    <name type="common">Nematode worm</name>
    <dbReference type="NCBI Taxonomy" id="13658"/>
    <lineage>
        <taxon>Eukaryota</taxon>
        <taxon>Metazoa</taxon>
        <taxon>Ecdysozoa</taxon>
        <taxon>Nematoda</taxon>
        <taxon>Enoplea</taxon>
        <taxon>Dorylaimia</taxon>
        <taxon>Mermithida</taxon>
        <taxon>Mermithoidea</taxon>
        <taxon>Mermithidae</taxon>
        <taxon>Romanomermis</taxon>
    </lineage>
</organism>
<name>A0A915JRX2_ROMCU</name>
<feature type="domain" description="DNA-directed DNA polymerase family A palm" evidence="1">
    <location>
        <begin position="9"/>
        <end position="166"/>
    </location>
</feature>
<dbReference type="GO" id="GO:0003887">
    <property type="term" value="F:DNA-directed DNA polymerase activity"/>
    <property type="evidence" value="ECO:0007669"/>
    <property type="project" value="InterPro"/>
</dbReference>
<dbReference type="SMART" id="SM00482">
    <property type="entry name" value="POLAc"/>
    <property type="match status" value="1"/>
</dbReference>
<dbReference type="GO" id="GO:0097681">
    <property type="term" value="P:double-strand break repair via alternative nonhomologous end joining"/>
    <property type="evidence" value="ECO:0007669"/>
    <property type="project" value="TreeGrafter"/>
</dbReference>
<dbReference type="GO" id="GO:0006261">
    <property type="term" value="P:DNA-templated DNA replication"/>
    <property type="evidence" value="ECO:0007669"/>
    <property type="project" value="InterPro"/>
</dbReference>
<dbReference type="PANTHER" id="PTHR10133">
    <property type="entry name" value="DNA POLYMERASE I"/>
    <property type="match status" value="1"/>
</dbReference>
<keyword evidence="2" id="KW-1185">Reference proteome</keyword>
<dbReference type="Proteomes" id="UP000887565">
    <property type="component" value="Unplaced"/>
</dbReference>
<dbReference type="InterPro" id="IPR043502">
    <property type="entry name" value="DNA/RNA_pol_sf"/>
</dbReference>
<sequence length="245" mass="28767">MKKKKIERFRVNRKNEATMQKDEQVQNFTFIDLISGQICYGIIYGIGAKKLAQELNVRLEEAEKFLNDFKHIFPRINIWIRDTLSQFRARNFLTTVTGRRKTFSARNSKLDRQIINTTIQGSAADIFKLAIINIDKNLLMNNNYANFCKFLLQIHDELIFELKNEFLDEISRKIKFEMENCFNLKNLNLAAKLKFGDDWGEMEISKIRLAKLTAKMINLQKKTLHIPYVTILISRTQVLRSSHVT</sequence>
<accession>A0A915JRX2</accession>
<dbReference type="InterPro" id="IPR001098">
    <property type="entry name" value="DNA-dir_DNA_pol_A_palm_dom"/>
</dbReference>